<comment type="caution">
    <text evidence="6">The sequence shown here is derived from an EMBL/GenBank/DDBJ whole genome shotgun (WGS) entry which is preliminary data.</text>
</comment>
<dbReference type="OrthoDB" id="3388207at2"/>
<keyword evidence="4" id="KW-0804">Transcription</keyword>
<dbReference type="SUPFAM" id="SSF53850">
    <property type="entry name" value="Periplasmic binding protein-like II"/>
    <property type="match status" value="1"/>
</dbReference>
<dbReference type="Gene3D" id="3.40.190.10">
    <property type="entry name" value="Periplasmic binding protein-like II"/>
    <property type="match status" value="4"/>
</dbReference>
<dbReference type="RefSeq" id="WP_153980945.1">
    <property type="nucleotide sequence ID" value="NZ_BAAANZ010000001.1"/>
</dbReference>
<organism evidence="6 7">
    <name type="scientific">Microcella frigidaquae</name>
    <dbReference type="NCBI Taxonomy" id="424758"/>
    <lineage>
        <taxon>Bacteria</taxon>
        <taxon>Bacillati</taxon>
        <taxon>Actinomycetota</taxon>
        <taxon>Actinomycetes</taxon>
        <taxon>Micrococcales</taxon>
        <taxon>Microbacteriaceae</taxon>
        <taxon>Microcella</taxon>
    </lineage>
</organism>
<comment type="similarity">
    <text evidence="1">Belongs to the LysR transcriptional regulatory family.</text>
</comment>
<keyword evidence="2" id="KW-0805">Transcription regulation</keyword>
<evidence type="ECO:0000313" key="7">
    <source>
        <dbReference type="Proteomes" id="UP000552883"/>
    </source>
</evidence>
<dbReference type="GO" id="GO:0003677">
    <property type="term" value="F:DNA binding"/>
    <property type="evidence" value="ECO:0007669"/>
    <property type="project" value="UniProtKB-KW"/>
</dbReference>
<feature type="domain" description="LysR substrate-binding" evidence="5">
    <location>
        <begin position="30"/>
        <end position="186"/>
    </location>
</feature>
<dbReference type="InterPro" id="IPR005119">
    <property type="entry name" value="LysR_subst-bd"/>
</dbReference>
<keyword evidence="7" id="KW-1185">Reference proteome</keyword>
<dbReference type="AlphaFoldDB" id="A0A840XEG9"/>
<reference evidence="6 7" key="1">
    <citation type="submission" date="2020-08" db="EMBL/GenBank/DDBJ databases">
        <title>Sequencing the genomes of 1000 actinobacteria strains.</title>
        <authorList>
            <person name="Klenk H.-P."/>
        </authorList>
    </citation>
    <scope>NUCLEOTIDE SEQUENCE [LARGE SCALE GENOMIC DNA]</scope>
    <source>
        <strain evidence="6 7">DSM 23889</strain>
    </source>
</reference>
<evidence type="ECO:0000256" key="4">
    <source>
        <dbReference type="ARBA" id="ARBA00023163"/>
    </source>
</evidence>
<dbReference type="GO" id="GO:0032993">
    <property type="term" value="C:protein-DNA complex"/>
    <property type="evidence" value="ECO:0007669"/>
    <property type="project" value="TreeGrafter"/>
</dbReference>
<protein>
    <submittedName>
        <fullName evidence="6">DNA-binding transcriptional LysR family regulator</fullName>
    </submittedName>
</protein>
<accession>A0A840XEG9</accession>
<evidence type="ECO:0000256" key="2">
    <source>
        <dbReference type="ARBA" id="ARBA00023015"/>
    </source>
</evidence>
<dbReference type="PANTHER" id="PTHR30346:SF0">
    <property type="entry name" value="HCA OPERON TRANSCRIPTIONAL ACTIVATOR HCAR"/>
    <property type="match status" value="1"/>
</dbReference>
<dbReference type="Pfam" id="PF03466">
    <property type="entry name" value="LysR_substrate"/>
    <property type="match status" value="1"/>
</dbReference>
<keyword evidence="3 6" id="KW-0238">DNA-binding</keyword>
<evidence type="ECO:0000256" key="3">
    <source>
        <dbReference type="ARBA" id="ARBA00023125"/>
    </source>
</evidence>
<evidence type="ECO:0000313" key="6">
    <source>
        <dbReference type="EMBL" id="MBB5616902.1"/>
    </source>
</evidence>
<dbReference type="GO" id="GO:0003700">
    <property type="term" value="F:DNA-binding transcription factor activity"/>
    <property type="evidence" value="ECO:0007669"/>
    <property type="project" value="TreeGrafter"/>
</dbReference>
<dbReference type="PANTHER" id="PTHR30346">
    <property type="entry name" value="TRANSCRIPTIONAL DUAL REGULATOR HCAR-RELATED"/>
    <property type="match status" value="1"/>
</dbReference>
<evidence type="ECO:0000259" key="5">
    <source>
        <dbReference type="Pfam" id="PF03466"/>
    </source>
</evidence>
<proteinExistence type="inferred from homology"/>
<name>A0A840XEG9_9MICO</name>
<dbReference type="CDD" id="cd05466">
    <property type="entry name" value="PBP2_LTTR_substrate"/>
    <property type="match status" value="1"/>
</dbReference>
<gene>
    <name evidence="6" type="ORF">BJ959_000398</name>
</gene>
<dbReference type="Proteomes" id="UP000552883">
    <property type="component" value="Unassembled WGS sequence"/>
</dbReference>
<sequence>MPATPTRPRHEPLVVAFVPGVTPGKWERIWRERRPPGRLELTPLNQDAALKALADGTAHMALVRDTSPDDDRHAIELYREAPVVVAPKGSLPASLDSLTRADLAGLDDLALLDVDLLGGSGLDAIELVAANVGVAVMPQSVARAHSRKDVVARPLTDGLETRVSLVWPIVGAHPLVDEFIGIVRGRTANSSR</sequence>
<evidence type="ECO:0000256" key="1">
    <source>
        <dbReference type="ARBA" id="ARBA00009437"/>
    </source>
</evidence>
<dbReference type="EMBL" id="JACHBS010000001">
    <property type="protein sequence ID" value="MBB5616902.1"/>
    <property type="molecule type" value="Genomic_DNA"/>
</dbReference>